<keyword evidence="2" id="KW-1185">Reference proteome</keyword>
<reference evidence="1 2" key="1">
    <citation type="journal article" date="2016" name="Genome Announc.">
        <title>Draft Genome Sequence of the Thermotolerant Cyanobacterium Desertifilum sp. IPPAS B-1220.</title>
        <authorList>
            <person name="Mironov K.S."/>
            <person name="Sinetova M.A."/>
            <person name="Bolatkhan K."/>
            <person name="Zayadan B.K."/>
            <person name="Ustinova V.V."/>
            <person name="Kupriyanova E.V."/>
            <person name="Skrypnik A.N."/>
            <person name="Gogoleva N.E."/>
            <person name="Gogolev Y.V."/>
            <person name="Los D.A."/>
        </authorList>
    </citation>
    <scope>NUCLEOTIDE SEQUENCE [LARGE SCALE GENOMIC DNA]</scope>
    <source>
        <strain evidence="1 2">IPPAS B-1220</strain>
    </source>
</reference>
<organism evidence="1 2">
    <name type="scientific">Desertifilum tharense IPPAS B-1220</name>
    <dbReference type="NCBI Taxonomy" id="1781255"/>
    <lineage>
        <taxon>Bacteria</taxon>
        <taxon>Bacillati</taxon>
        <taxon>Cyanobacteriota</taxon>
        <taxon>Cyanophyceae</taxon>
        <taxon>Desertifilales</taxon>
        <taxon>Desertifilaceae</taxon>
        <taxon>Desertifilum</taxon>
    </lineage>
</organism>
<gene>
    <name evidence="1" type="ORF">BH720_000390</name>
</gene>
<evidence type="ECO:0000313" key="1">
    <source>
        <dbReference type="EMBL" id="XPM64550.1"/>
    </source>
</evidence>
<protein>
    <submittedName>
        <fullName evidence="1">Uncharacterized protein</fullName>
    </submittedName>
</protein>
<proteinExistence type="predicted"/>
<name>A0ACD5GU96_9CYAN</name>
<evidence type="ECO:0000313" key="2">
    <source>
        <dbReference type="Proteomes" id="UP000095472"/>
    </source>
</evidence>
<dbReference type="Proteomes" id="UP000095472">
    <property type="component" value="Chromosome"/>
</dbReference>
<accession>A0ACD5GU96</accession>
<sequence>MRTIKTQSIGLGAGLVGVAIATSVFQVRFPFFQSPLIADSSPHPSHCMTLVAYLKPPLNVRSQPFVAPNNIIGTLDTGMQVSVEKQEGNWLLLNAPIQGWIYQKSTATSCSDSQKVLAAIPPASDSSTPIDSGTGLLAIAAEQYHLGHIDAAIALVQSISVESTAYEEAKSAIVHWPQRWQIAQDQFYSAQHAIREGRWQDVLDRVESYPDIRFWRERLTPVVREAIKQQQRTYQANTVQAQQLINRE</sequence>
<dbReference type="EMBL" id="CP182909">
    <property type="protein sequence ID" value="XPM64550.1"/>
    <property type="molecule type" value="Genomic_DNA"/>
</dbReference>